<accession>A0A1X7AE23</accession>
<feature type="compositionally biased region" description="Pro residues" evidence="1">
    <location>
        <begin position="107"/>
        <end position="123"/>
    </location>
</feature>
<sequence length="217" mass="23298">MSYFEINDVLFRGQLIGATGSAKFKMAASAIDAVDTINIGAGEVSYLQYVRYESPKQVTKGADMLSVNVVPNGDYQYIEINAYADKASHVALHGVYDSMPSWATGVIPPPPDGYTPDPLPPDPDPPDPEPPDPGGGGGIIPNLNDVYLRNMAAMAPRSTLTVPDISRFRSHVGSQVFTHVGLHKITKSARISIVAYETGVSASGWLLVKYMRETGSD</sequence>
<protein>
    <submittedName>
        <fullName evidence="2">Uncharacterized protein</fullName>
    </submittedName>
</protein>
<feature type="region of interest" description="Disordered" evidence="1">
    <location>
        <begin position="106"/>
        <end position="140"/>
    </location>
</feature>
<reference evidence="2 3" key="1">
    <citation type="submission" date="2017-03" db="EMBL/GenBank/DDBJ databases">
        <authorList>
            <person name="Afonso C.L."/>
            <person name="Miller P.J."/>
            <person name="Scott M.A."/>
            <person name="Spackman E."/>
            <person name="Goraichik I."/>
            <person name="Dimitrov K.M."/>
            <person name="Suarez D.L."/>
            <person name="Swayne D.E."/>
        </authorList>
    </citation>
    <scope>NUCLEOTIDE SEQUENCE [LARGE SCALE GENOMIC DNA]</scope>
    <source>
        <strain evidence="2">SB41UT1</strain>
    </source>
</reference>
<proteinExistence type="predicted"/>
<dbReference type="AlphaFoldDB" id="A0A1X7AE23"/>
<keyword evidence="3" id="KW-1185">Reference proteome</keyword>
<dbReference type="EMBL" id="FWPT01000001">
    <property type="protein sequence ID" value="SMA33248.1"/>
    <property type="molecule type" value="Genomic_DNA"/>
</dbReference>
<evidence type="ECO:0000256" key="1">
    <source>
        <dbReference type="SAM" id="MobiDB-lite"/>
    </source>
</evidence>
<evidence type="ECO:0000313" key="3">
    <source>
        <dbReference type="Proteomes" id="UP000196573"/>
    </source>
</evidence>
<name>A0A1X7AE23_9GAMM</name>
<evidence type="ECO:0000313" key="2">
    <source>
        <dbReference type="EMBL" id="SMA33248.1"/>
    </source>
</evidence>
<gene>
    <name evidence="2" type="ORF">EHSB41UT_00246</name>
</gene>
<dbReference type="Proteomes" id="UP000196573">
    <property type="component" value="Unassembled WGS sequence"/>
</dbReference>
<organism evidence="2 3">
    <name type="scientific">Parendozoicomonas haliclonae</name>
    <dbReference type="NCBI Taxonomy" id="1960125"/>
    <lineage>
        <taxon>Bacteria</taxon>
        <taxon>Pseudomonadati</taxon>
        <taxon>Pseudomonadota</taxon>
        <taxon>Gammaproteobacteria</taxon>
        <taxon>Oceanospirillales</taxon>
        <taxon>Endozoicomonadaceae</taxon>
        <taxon>Parendozoicomonas</taxon>
    </lineage>
</organism>
<dbReference type="RefSeq" id="WP_087106095.1">
    <property type="nucleotide sequence ID" value="NZ_CBCSCN010000019.1"/>
</dbReference>